<reference evidence="9 10" key="1">
    <citation type="submission" date="2021-03" db="EMBL/GenBank/DDBJ databases">
        <title>Sequencing the genomes of 1000 actinobacteria strains.</title>
        <authorList>
            <person name="Klenk H.-P."/>
        </authorList>
    </citation>
    <scope>NUCLEOTIDE SEQUENCE [LARGE SCALE GENOMIC DNA]</scope>
    <source>
        <strain evidence="9 10">DSM 44506</strain>
    </source>
</reference>
<dbReference type="Pfam" id="PF07690">
    <property type="entry name" value="MFS_1"/>
    <property type="match status" value="1"/>
</dbReference>
<keyword evidence="3" id="KW-1003">Cell membrane</keyword>
<comment type="caution">
    <text evidence="9">The sequence shown here is derived from an EMBL/GenBank/DDBJ whole genome shotgun (WGS) entry which is preliminary data.</text>
</comment>
<evidence type="ECO:0000256" key="3">
    <source>
        <dbReference type="ARBA" id="ARBA00022475"/>
    </source>
</evidence>
<dbReference type="PANTHER" id="PTHR23517">
    <property type="entry name" value="RESISTANCE PROTEIN MDTM, PUTATIVE-RELATED-RELATED"/>
    <property type="match status" value="1"/>
</dbReference>
<feature type="transmembrane region" description="Helical" evidence="7">
    <location>
        <begin position="212"/>
        <end position="232"/>
    </location>
</feature>
<feature type="transmembrane region" description="Helical" evidence="7">
    <location>
        <begin position="308"/>
        <end position="330"/>
    </location>
</feature>
<evidence type="ECO:0000256" key="6">
    <source>
        <dbReference type="ARBA" id="ARBA00023136"/>
    </source>
</evidence>
<evidence type="ECO:0000256" key="7">
    <source>
        <dbReference type="SAM" id="Phobius"/>
    </source>
</evidence>
<evidence type="ECO:0000256" key="4">
    <source>
        <dbReference type="ARBA" id="ARBA00022692"/>
    </source>
</evidence>
<proteinExistence type="predicted"/>
<dbReference type="Proteomes" id="UP001519305">
    <property type="component" value="Unassembled WGS sequence"/>
</dbReference>
<organism evidence="9 10">
    <name type="scientific">Corynebacterium freneyi</name>
    <dbReference type="NCBI Taxonomy" id="134034"/>
    <lineage>
        <taxon>Bacteria</taxon>
        <taxon>Bacillati</taxon>
        <taxon>Actinomycetota</taxon>
        <taxon>Actinomycetes</taxon>
        <taxon>Mycobacteriales</taxon>
        <taxon>Corynebacteriaceae</taxon>
        <taxon>Corynebacterium</taxon>
    </lineage>
</organism>
<evidence type="ECO:0000313" key="9">
    <source>
        <dbReference type="EMBL" id="MBP2332818.1"/>
    </source>
</evidence>
<dbReference type="PANTHER" id="PTHR23517:SF2">
    <property type="entry name" value="MULTIDRUG RESISTANCE PROTEIN MDTH"/>
    <property type="match status" value="1"/>
</dbReference>
<keyword evidence="10" id="KW-1185">Reference proteome</keyword>
<feature type="transmembrane region" description="Helical" evidence="7">
    <location>
        <begin position="12"/>
        <end position="34"/>
    </location>
</feature>
<comment type="subcellular location">
    <subcellularLocation>
        <location evidence="1">Cell membrane</location>
        <topology evidence="1">Multi-pass membrane protein</topology>
    </subcellularLocation>
</comment>
<gene>
    <name evidence="9" type="ORF">JOF33_001517</name>
</gene>
<dbReference type="RefSeq" id="WP_425321490.1">
    <property type="nucleotide sequence ID" value="NZ_CP047357.1"/>
</dbReference>
<evidence type="ECO:0000313" key="10">
    <source>
        <dbReference type="Proteomes" id="UP001519305"/>
    </source>
</evidence>
<name>A0ABS4U835_9CORY</name>
<keyword evidence="6 7" id="KW-0472">Membrane</keyword>
<feature type="transmembrane region" description="Helical" evidence="7">
    <location>
        <begin position="282"/>
        <end position="302"/>
    </location>
</feature>
<dbReference type="EMBL" id="JAGINY010000001">
    <property type="protein sequence ID" value="MBP2332818.1"/>
    <property type="molecule type" value="Genomic_DNA"/>
</dbReference>
<evidence type="ECO:0000256" key="1">
    <source>
        <dbReference type="ARBA" id="ARBA00004651"/>
    </source>
</evidence>
<dbReference type="InterPro" id="IPR011701">
    <property type="entry name" value="MFS"/>
</dbReference>
<evidence type="ECO:0000259" key="8">
    <source>
        <dbReference type="PROSITE" id="PS50850"/>
    </source>
</evidence>
<dbReference type="InterPro" id="IPR020846">
    <property type="entry name" value="MFS_dom"/>
</dbReference>
<sequence length="411" mass="43437">MRTGMKGLPRRIQALLITQMLFNIGFYLVVPFIAVEMTDSLGASGAVVGLVLGVRTFSQQGMFFLGGGLADRFGAIRVLLVGVAIRVLGFLVAGSATSVEMMLVGVILIGFAAALFSPAVESLLASGGHELEERGVCTRAHLFALDASYSRIGSLTGPLLGALLIPVGFSLVCHVGAAIFAGIFVMHLLLVPRWRGVRSTSSGSMTSAWGRILRNRGFMVFALLYSTYLLAYNQQYLALPVELRRATGSDEYLSWYFAIAAVFVIGLQTTMTAWAQRLAPSVAIGGGFALMALSFAVVAVCAPIEMSGWWALAPSMVMLLVMHTGMMIAVPISKDLVGTLTGNRDLGSAYGFLNSFGGLAVLLGSLGIGATLDWAEIPQPAAAVPWIIMTVLLLISAVGLSKLRHGAGQEK</sequence>
<evidence type="ECO:0000256" key="5">
    <source>
        <dbReference type="ARBA" id="ARBA00022989"/>
    </source>
</evidence>
<feature type="transmembrane region" description="Helical" evidence="7">
    <location>
        <begin position="101"/>
        <end position="120"/>
    </location>
</feature>
<feature type="transmembrane region" description="Helical" evidence="7">
    <location>
        <begin position="252"/>
        <end position="275"/>
    </location>
</feature>
<dbReference type="PROSITE" id="PS50850">
    <property type="entry name" value="MFS"/>
    <property type="match status" value="1"/>
</dbReference>
<protein>
    <submittedName>
        <fullName evidence="9">MFS family permease</fullName>
    </submittedName>
</protein>
<feature type="transmembrane region" description="Helical" evidence="7">
    <location>
        <begin position="351"/>
        <end position="372"/>
    </location>
</feature>
<feature type="domain" description="Major facilitator superfamily (MFS) profile" evidence="8">
    <location>
        <begin position="11"/>
        <end position="404"/>
    </location>
</feature>
<dbReference type="Gene3D" id="1.20.1250.20">
    <property type="entry name" value="MFS general substrate transporter like domains"/>
    <property type="match status" value="1"/>
</dbReference>
<evidence type="ECO:0000256" key="2">
    <source>
        <dbReference type="ARBA" id="ARBA00022448"/>
    </source>
</evidence>
<keyword evidence="4 7" id="KW-0812">Transmembrane</keyword>
<feature type="transmembrane region" description="Helical" evidence="7">
    <location>
        <begin position="384"/>
        <end position="403"/>
    </location>
</feature>
<keyword evidence="5 7" id="KW-1133">Transmembrane helix</keyword>
<dbReference type="InterPro" id="IPR036259">
    <property type="entry name" value="MFS_trans_sf"/>
</dbReference>
<dbReference type="SUPFAM" id="SSF103473">
    <property type="entry name" value="MFS general substrate transporter"/>
    <property type="match status" value="1"/>
</dbReference>
<feature type="transmembrane region" description="Helical" evidence="7">
    <location>
        <begin position="74"/>
        <end position="94"/>
    </location>
</feature>
<accession>A0ABS4U835</accession>
<keyword evidence="2" id="KW-0813">Transport</keyword>
<feature type="transmembrane region" description="Helical" evidence="7">
    <location>
        <begin position="163"/>
        <end position="191"/>
    </location>
</feature>
<dbReference type="InterPro" id="IPR050171">
    <property type="entry name" value="MFS_Transporters"/>
</dbReference>